<sequence length="170" mass="20736">MENFVQPCTKIKENFSIQVKYFDNICKKSMKYLKDLERKHTSYLEITQGCIYLYYYLPADMFEEDAYNYKKLSIYKDFLYEYASTVQSDIWKYYEKNISDDILLKIKDLFDLYNNFDEFKNGSRPSKIRNKKIKHNIYQESNELQNYSKNSNVDFENTTYNIKYYNAQKC</sequence>
<protein>
    <recommendedName>
        <fullName evidence="3">Variable surface protein</fullName>
    </recommendedName>
</protein>
<dbReference type="AlphaFoldDB" id="A0A0J9W5K8"/>
<evidence type="ECO:0000313" key="2">
    <source>
        <dbReference type="Proteomes" id="UP000053776"/>
    </source>
</evidence>
<dbReference type="Proteomes" id="UP000053776">
    <property type="component" value="Unassembled WGS sequence"/>
</dbReference>
<gene>
    <name evidence="1" type="ORF">PVMG_05352</name>
</gene>
<evidence type="ECO:0008006" key="3">
    <source>
        <dbReference type="Google" id="ProtNLM"/>
    </source>
</evidence>
<organism evidence="1 2">
    <name type="scientific">Plasmodium vivax Mauritania I</name>
    <dbReference type="NCBI Taxonomy" id="1035515"/>
    <lineage>
        <taxon>Eukaryota</taxon>
        <taxon>Sar</taxon>
        <taxon>Alveolata</taxon>
        <taxon>Apicomplexa</taxon>
        <taxon>Aconoidasida</taxon>
        <taxon>Haemosporida</taxon>
        <taxon>Plasmodiidae</taxon>
        <taxon>Plasmodium</taxon>
        <taxon>Plasmodium (Plasmodium)</taxon>
    </lineage>
</organism>
<proteinExistence type="predicted"/>
<reference evidence="1 2" key="1">
    <citation type="submission" date="2011-08" db="EMBL/GenBank/DDBJ databases">
        <title>The Genome Sequence of Plasmodium vivax Mauritania I.</title>
        <authorList>
            <consortium name="The Broad Institute Genome Sequencing Platform"/>
            <consortium name="The Broad Institute Genome Sequencing Center for Infectious Disease"/>
            <person name="Neafsey D."/>
            <person name="Carlton J."/>
            <person name="Barnwell J."/>
            <person name="Collins W."/>
            <person name="Escalante A."/>
            <person name="Mullikin J."/>
            <person name="Saul A."/>
            <person name="Guigo R."/>
            <person name="Camara F."/>
            <person name="Young S.K."/>
            <person name="Zeng Q."/>
            <person name="Gargeya S."/>
            <person name="Fitzgerald M."/>
            <person name="Haas B."/>
            <person name="Abouelleil A."/>
            <person name="Alvarado L."/>
            <person name="Arachchi H.M."/>
            <person name="Berlin A."/>
            <person name="Brown A."/>
            <person name="Chapman S.B."/>
            <person name="Chen Z."/>
            <person name="Dunbar C."/>
            <person name="Freedman E."/>
            <person name="Gearin G."/>
            <person name="Gellesch M."/>
            <person name="Goldberg J."/>
            <person name="Griggs A."/>
            <person name="Gujja S."/>
            <person name="Heiman D."/>
            <person name="Howarth C."/>
            <person name="Larson L."/>
            <person name="Lui A."/>
            <person name="MacDonald P.J.P."/>
            <person name="Montmayeur A."/>
            <person name="Murphy C."/>
            <person name="Neiman D."/>
            <person name="Pearson M."/>
            <person name="Priest M."/>
            <person name="Roberts A."/>
            <person name="Saif S."/>
            <person name="Shea T."/>
            <person name="Shenoy N."/>
            <person name="Sisk P."/>
            <person name="Stolte C."/>
            <person name="Sykes S."/>
            <person name="Wortman J."/>
            <person name="Nusbaum C."/>
            <person name="Birren B."/>
        </authorList>
    </citation>
    <scope>NUCLEOTIDE SEQUENCE [LARGE SCALE GENOMIC DNA]</scope>
    <source>
        <strain evidence="1 2">Mauritania I</strain>
    </source>
</reference>
<dbReference type="EMBL" id="KQ234975">
    <property type="protein sequence ID" value="KMZ95753.1"/>
    <property type="molecule type" value="Genomic_DNA"/>
</dbReference>
<accession>A0A0J9W5K8</accession>
<name>A0A0J9W5K8_PLAVI</name>
<evidence type="ECO:0000313" key="1">
    <source>
        <dbReference type="EMBL" id="KMZ95753.1"/>
    </source>
</evidence>